<keyword evidence="9 12" id="KW-1133">Transmembrane helix</keyword>
<dbReference type="EC" id="1.10.3.-" evidence="13"/>
<comment type="caution">
    <text evidence="13">The sequence shown here is derived from an EMBL/GenBank/DDBJ whole genome shotgun (WGS) entry which is preliminary data.</text>
</comment>
<keyword evidence="4" id="KW-1003">Cell membrane</keyword>
<dbReference type="GO" id="GO:0009055">
    <property type="term" value="F:electron transfer activity"/>
    <property type="evidence" value="ECO:0007669"/>
    <property type="project" value="TreeGrafter"/>
</dbReference>
<evidence type="ECO:0000313" key="13">
    <source>
        <dbReference type="EMBL" id="MBB6094513.1"/>
    </source>
</evidence>
<dbReference type="Proteomes" id="UP000588068">
    <property type="component" value="Unassembled WGS sequence"/>
</dbReference>
<dbReference type="Pfam" id="PF02322">
    <property type="entry name" value="Cyt_bd_oxida_II"/>
    <property type="match status" value="1"/>
</dbReference>
<feature type="transmembrane region" description="Helical" evidence="12">
    <location>
        <begin position="86"/>
        <end position="106"/>
    </location>
</feature>
<evidence type="ECO:0000256" key="5">
    <source>
        <dbReference type="ARBA" id="ARBA00022617"/>
    </source>
</evidence>
<dbReference type="NCBIfam" id="TIGR00203">
    <property type="entry name" value="cydB"/>
    <property type="match status" value="1"/>
</dbReference>
<proteinExistence type="inferred from homology"/>
<feature type="transmembrane region" description="Helical" evidence="12">
    <location>
        <begin position="12"/>
        <end position="40"/>
    </location>
</feature>
<dbReference type="RefSeq" id="WP_184333929.1">
    <property type="nucleotide sequence ID" value="NZ_JACHHZ010000004.1"/>
</dbReference>
<evidence type="ECO:0000256" key="2">
    <source>
        <dbReference type="ARBA" id="ARBA00007543"/>
    </source>
</evidence>
<dbReference type="GO" id="GO:0005886">
    <property type="term" value="C:plasma membrane"/>
    <property type="evidence" value="ECO:0007669"/>
    <property type="project" value="UniProtKB-SubCell"/>
</dbReference>
<keyword evidence="6 12" id="KW-0812">Transmembrane</keyword>
<feature type="transmembrane region" description="Helical" evidence="12">
    <location>
        <begin position="203"/>
        <end position="224"/>
    </location>
</feature>
<evidence type="ECO:0000256" key="12">
    <source>
        <dbReference type="SAM" id="Phobius"/>
    </source>
</evidence>
<reference evidence="13 14" key="1">
    <citation type="submission" date="2020-08" db="EMBL/GenBank/DDBJ databases">
        <title>Genomic Encyclopedia of Type Strains, Phase IV (KMG-IV): sequencing the most valuable type-strain genomes for metagenomic binning, comparative biology and taxonomic classification.</title>
        <authorList>
            <person name="Goeker M."/>
        </authorList>
    </citation>
    <scope>NUCLEOTIDE SEQUENCE [LARGE SCALE GENOMIC DNA]</scope>
    <source>
        <strain evidence="13 14">DSM 26723</strain>
    </source>
</reference>
<keyword evidence="11 12" id="KW-0472">Membrane</keyword>
<feature type="transmembrane region" description="Helical" evidence="12">
    <location>
        <begin position="289"/>
        <end position="314"/>
    </location>
</feature>
<dbReference type="InterPro" id="IPR003317">
    <property type="entry name" value="Cyt-d_oxidase_su2"/>
</dbReference>
<keyword evidence="7" id="KW-0479">Metal-binding</keyword>
<dbReference type="PIRSF" id="PIRSF000267">
    <property type="entry name" value="Cyt_oxidse_sub2"/>
    <property type="match status" value="1"/>
</dbReference>
<evidence type="ECO:0000256" key="6">
    <source>
        <dbReference type="ARBA" id="ARBA00022692"/>
    </source>
</evidence>
<evidence type="ECO:0000313" key="14">
    <source>
        <dbReference type="Proteomes" id="UP000588068"/>
    </source>
</evidence>
<feature type="transmembrane region" description="Helical" evidence="12">
    <location>
        <begin position="334"/>
        <end position="358"/>
    </location>
</feature>
<dbReference type="GO" id="GO:0019646">
    <property type="term" value="P:aerobic electron transport chain"/>
    <property type="evidence" value="ECO:0007669"/>
    <property type="project" value="TreeGrafter"/>
</dbReference>
<evidence type="ECO:0000256" key="9">
    <source>
        <dbReference type="ARBA" id="ARBA00022989"/>
    </source>
</evidence>
<feature type="transmembrane region" description="Helical" evidence="12">
    <location>
        <begin position="118"/>
        <end position="141"/>
    </location>
</feature>
<evidence type="ECO:0000256" key="11">
    <source>
        <dbReference type="ARBA" id="ARBA00023136"/>
    </source>
</evidence>
<dbReference type="PANTHER" id="PTHR43141:SF5">
    <property type="entry name" value="CYTOCHROME BD-I UBIQUINOL OXIDASE SUBUNIT 2"/>
    <property type="match status" value="1"/>
</dbReference>
<evidence type="ECO:0000256" key="1">
    <source>
        <dbReference type="ARBA" id="ARBA00004651"/>
    </source>
</evidence>
<protein>
    <submittedName>
        <fullName evidence="13">Cytochrome d ubiquinol oxidase subunit II</fullName>
        <ecNumber evidence="13">1.10.3.-</ecNumber>
    </submittedName>
</protein>
<evidence type="ECO:0000256" key="8">
    <source>
        <dbReference type="ARBA" id="ARBA00022982"/>
    </source>
</evidence>
<name>A0A841HP16_9GAMM</name>
<dbReference type="GO" id="GO:0070069">
    <property type="term" value="C:cytochrome complex"/>
    <property type="evidence" value="ECO:0007669"/>
    <property type="project" value="TreeGrafter"/>
</dbReference>
<dbReference type="AlphaFoldDB" id="A0A841HP16"/>
<dbReference type="GO" id="GO:0016682">
    <property type="term" value="F:oxidoreductase activity, acting on diphenols and related substances as donors, oxygen as acceptor"/>
    <property type="evidence" value="ECO:0007669"/>
    <property type="project" value="TreeGrafter"/>
</dbReference>
<feature type="transmembrane region" description="Helical" evidence="12">
    <location>
        <begin position="262"/>
        <end position="282"/>
    </location>
</feature>
<organism evidence="13 14">
    <name type="scientific">Povalibacter uvarum</name>
    <dbReference type="NCBI Taxonomy" id="732238"/>
    <lineage>
        <taxon>Bacteria</taxon>
        <taxon>Pseudomonadati</taxon>
        <taxon>Pseudomonadota</taxon>
        <taxon>Gammaproteobacteria</taxon>
        <taxon>Steroidobacterales</taxon>
        <taxon>Steroidobacteraceae</taxon>
        <taxon>Povalibacter</taxon>
    </lineage>
</organism>
<keyword evidence="5" id="KW-0349">Heme</keyword>
<evidence type="ECO:0000256" key="4">
    <source>
        <dbReference type="ARBA" id="ARBA00022475"/>
    </source>
</evidence>
<evidence type="ECO:0000256" key="3">
    <source>
        <dbReference type="ARBA" id="ARBA00022448"/>
    </source>
</evidence>
<feature type="transmembrane region" description="Helical" evidence="12">
    <location>
        <begin position="61"/>
        <end position="80"/>
    </location>
</feature>
<keyword evidence="13" id="KW-0560">Oxidoreductase</keyword>
<keyword evidence="14" id="KW-1185">Reference proteome</keyword>
<dbReference type="PANTHER" id="PTHR43141">
    <property type="entry name" value="CYTOCHROME BD2 SUBUNIT II"/>
    <property type="match status" value="1"/>
</dbReference>
<comment type="subcellular location">
    <subcellularLocation>
        <location evidence="1">Cell membrane</location>
        <topology evidence="1">Multi-pass membrane protein</topology>
    </subcellularLocation>
</comment>
<comment type="similarity">
    <text evidence="2">Belongs to the cytochrome ubiquinol oxidase subunit 2 family.</text>
</comment>
<evidence type="ECO:0000256" key="7">
    <source>
        <dbReference type="ARBA" id="ARBA00022723"/>
    </source>
</evidence>
<dbReference type="GO" id="GO:0046872">
    <property type="term" value="F:metal ion binding"/>
    <property type="evidence" value="ECO:0007669"/>
    <property type="project" value="UniProtKB-KW"/>
</dbReference>
<keyword evidence="10" id="KW-0408">Iron</keyword>
<evidence type="ECO:0000256" key="10">
    <source>
        <dbReference type="ARBA" id="ARBA00023004"/>
    </source>
</evidence>
<gene>
    <name evidence="13" type="ORF">HNQ60_003400</name>
</gene>
<sequence length="375" mass="40826">MLDYELLRLIWWALLGVLLVGFAVTDGFDLGVGMLFRFLGKTDEERRAFLETIEPVWEGNQVWFILGGGAIFAAWPPLYATSFSGFYIAMFLVLAALILRPVGFVFRNKLADPRWRNIWDVCLFIAGFVPSLVFGVAFGNFLLGVPFRFDDTLRVFYEGSFFALLNPFALLCGLVSVAMLAMHGGTYAAFKTHSPMSDRAATAARISAVAYIILFTICGVLISMSVDGYRIASEINTAGPSNPLGKAVLSGTGAWLDNYGRYPWMLAAPVIGYLGAIGAFVFARDRAGIALISSGLAVAGTICTAGFSAFPFMLPSSLDPGSSLTVWDASSSQLTLFIMLVATLIFMPLILAYTAWVFRVLRGKVSLEHIHKGAY</sequence>
<accession>A0A841HP16</accession>
<feature type="transmembrane region" description="Helical" evidence="12">
    <location>
        <begin position="161"/>
        <end position="182"/>
    </location>
</feature>
<keyword evidence="8" id="KW-0249">Electron transport</keyword>
<keyword evidence="3" id="KW-0813">Transport</keyword>
<dbReference type="EMBL" id="JACHHZ010000004">
    <property type="protein sequence ID" value="MBB6094513.1"/>
    <property type="molecule type" value="Genomic_DNA"/>
</dbReference>